<evidence type="ECO:0000313" key="2">
    <source>
        <dbReference type="Proteomes" id="UP000616151"/>
    </source>
</evidence>
<dbReference type="EMBL" id="JAENHL010000008">
    <property type="protein sequence ID" value="MBK1869499.1"/>
    <property type="molecule type" value="Genomic_DNA"/>
</dbReference>
<comment type="caution">
    <text evidence="1">The sequence shown here is derived from an EMBL/GenBank/DDBJ whole genome shotgun (WGS) entry which is preliminary data.</text>
</comment>
<proteinExistence type="predicted"/>
<sequence>MSDKEHIWIPKLKQQLSDKKIDRREFVRYASLLGMSSGAAYMWAGKITGQPLAPPAMAQDMPKGGVLKIAQRIPKVDNPHTFSWVYDSNVVRQVCGYLTRTGVDNVTRPHLCEKWEASEDLKTWTLHIKKDAKWHKGEDFTAEHAAWNIKHCLDPKVGSSVVGLMKGYMLKDVDTGTKDDKGNAVMTTELWDANAIEIKDPKTLVLNLAQAQVAVPEHLFHYPFLMLDPAENGAFAVGSNGTESFELVELEISRKAVFKRRPDAPGYLDELHFIDLGDNPTAVAGALASKQVDGIYQGNIEQFDLYKGMPHVDIHQVVTAQTAVARMQMTQKPFDDPKVRKAIRLATDPAKCLQIAHKGVGEPAEHHHVCSVHPDYKKIEPLGYKPDEAKKLLAEAGHPDGIDIEIFCKPDPSWEQAAVEAMAEQWKAGGIRAKINVLPSAKFWEVWTEVPFGFTEWTHRPLGFMVLALAYRTGVPWNESRYSNKQFDELLNKAEGTLDVDKRREILGELETIMLEDGPITQPLWRSVYAAYDKRVQGFEIHPTLYIFGEQLAVKPA</sequence>
<name>A0ACC5RA40_9HYPH</name>
<organism evidence="1 2">
    <name type="scientific">Taklimakanibacter albus</name>
    <dbReference type="NCBI Taxonomy" id="2800327"/>
    <lineage>
        <taxon>Bacteria</taxon>
        <taxon>Pseudomonadati</taxon>
        <taxon>Pseudomonadota</taxon>
        <taxon>Alphaproteobacteria</taxon>
        <taxon>Hyphomicrobiales</taxon>
        <taxon>Aestuariivirgaceae</taxon>
        <taxon>Taklimakanibacter</taxon>
    </lineage>
</organism>
<gene>
    <name evidence="1" type="ORF">JHL16_24275</name>
</gene>
<dbReference type="Proteomes" id="UP000616151">
    <property type="component" value="Unassembled WGS sequence"/>
</dbReference>
<accession>A0ACC5RA40</accession>
<reference evidence="1" key="1">
    <citation type="submission" date="2021-01" db="EMBL/GenBank/DDBJ databases">
        <authorList>
            <person name="Sun Q."/>
        </authorList>
    </citation>
    <scope>NUCLEOTIDE SEQUENCE</scope>
    <source>
        <strain evidence="1">YIM B02566</strain>
    </source>
</reference>
<keyword evidence="2" id="KW-1185">Reference proteome</keyword>
<evidence type="ECO:0000313" key="1">
    <source>
        <dbReference type="EMBL" id="MBK1869499.1"/>
    </source>
</evidence>
<protein>
    <submittedName>
        <fullName evidence="1">ABC transporter substrate-binding protein</fullName>
    </submittedName>
</protein>